<dbReference type="Proteomes" id="UP001607302">
    <property type="component" value="Unassembled WGS sequence"/>
</dbReference>
<sequence length="320" mass="36402">MDKPKNRVLLGKECPNVRPHKLSSFFEHPGSIVGTLRRARTLKLEKKKKEGRKRGKEKKQKRSKKQSINISSSINLQANSFLRTLDVSIWTELLAENTSVVPDRGGFSTLLTSVEGEKITCERYSPYGGGRSSDILLVLNSNLRSRSQTEDISQFASERMESSKRIKLSYGYFHFHFSVGYVLRAVVTSSLRMKFCTAHQKGRRMPKGQSPVGRPSTFRGWRMDSKSQGTALWQRPKDNSSGTHSLINPSNSCSSLQDCIWLLGNSEDTLRRSQGCPPPPPPAPSPHSFRLRKHVDLWKKRIDFNRYQPNGIHRYKNVTN</sequence>
<gene>
    <name evidence="2" type="ORF">V1478_001331</name>
</gene>
<dbReference type="AlphaFoldDB" id="A0ABD2C184"/>
<feature type="region of interest" description="Disordered" evidence="1">
    <location>
        <begin position="202"/>
        <end position="221"/>
    </location>
</feature>
<reference evidence="2 3" key="1">
    <citation type="journal article" date="2024" name="Ann. Entomol. Soc. Am.">
        <title>Genomic analyses of the southern and eastern yellowjacket wasps (Hymenoptera: Vespidae) reveal evolutionary signatures of social life.</title>
        <authorList>
            <person name="Catto M.A."/>
            <person name="Caine P.B."/>
            <person name="Orr S.E."/>
            <person name="Hunt B.G."/>
            <person name="Goodisman M.A.D."/>
        </authorList>
    </citation>
    <scope>NUCLEOTIDE SEQUENCE [LARGE SCALE GENOMIC DNA]</scope>
    <source>
        <strain evidence="2">233</strain>
        <tissue evidence="2">Head and thorax</tissue>
    </source>
</reference>
<feature type="compositionally biased region" description="Pro residues" evidence="1">
    <location>
        <begin position="276"/>
        <end position="285"/>
    </location>
</feature>
<evidence type="ECO:0000313" key="3">
    <source>
        <dbReference type="Proteomes" id="UP001607302"/>
    </source>
</evidence>
<name>A0ABD2C184_VESSQ</name>
<organism evidence="2 3">
    <name type="scientific">Vespula squamosa</name>
    <name type="common">Southern yellow jacket</name>
    <name type="synonym">Wasp</name>
    <dbReference type="NCBI Taxonomy" id="30214"/>
    <lineage>
        <taxon>Eukaryota</taxon>
        <taxon>Metazoa</taxon>
        <taxon>Ecdysozoa</taxon>
        <taxon>Arthropoda</taxon>
        <taxon>Hexapoda</taxon>
        <taxon>Insecta</taxon>
        <taxon>Pterygota</taxon>
        <taxon>Neoptera</taxon>
        <taxon>Endopterygota</taxon>
        <taxon>Hymenoptera</taxon>
        <taxon>Apocrita</taxon>
        <taxon>Aculeata</taxon>
        <taxon>Vespoidea</taxon>
        <taxon>Vespidae</taxon>
        <taxon>Vespinae</taxon>
        <taxon>Vespula</taxon>
    </lineage>
</organism>
<keyword evidence="3" id="KW-1185">Reference proteome</keyword>
<feature type="region of interest" description="Disordered" evidence="1">
    <location>
        <begin position="270"/>
        <end position="289"/>
    </location>
</feature>
<feature type="non-terminal residue" evidence="2">
    <location>
        <position position="320"/>
    </location>
</feature>
<feature type="compositionally biased region" description="Basic residues" evidence="1">
    <location>
        <begin position="49"/>
        <end position="65"/>
    </location>
</feature>
<evidence type="ECO:0000313" key="2">
    <source>
        <dbReference type="EMBL" id="KAL2738765.1"/>
    </source>
</evidence>
<proteinExistence type="predicted"/>
<comment type="caution">
    <text evidence="2">The sequence shown here is derived from an EMBL/GenBank/DDBJ whole genome shotgun (WGS) entry which is preliminary data.</text>
</comment>
<protein>
    <submittedName>
        <fullName evidence="2">Uncharacterized protein</fullName>
    </submittedName>
</protein>
<dbReference type="EMBL" id="JAUDFV010000025">
    <property type="protein sequence ID" value="KAL2738765.1"/>
    <property type="molecule type" value="Genomic_DNA"/>
</dbReference>
<accession>A0ABD2C184</accession>
<evidence type="ECO:0000256" key="1">
    <source>
        <dbReference type="SAM" id="MobiDB-lite"/>
    </source>
</evidence>
<feature type="region of interest" description="Disordered" evidence="1">
    <location>
        <begin position="44"/>
        <end position="69"/>
    </location>
</feature>